<dbReference type="SUPFAM" id="SSF53335">
    <property type="entry name" value="S-adenosyl-L-methionine-dependent methyltransferases"/>
    <property type="match status" value="1"/>
</dbReference>
<organism evidence="9">
    <name type="scientific">bioreactor metagenome</name>
    <dbReference type="NCBI Taxonomy" id="1076179"/>
    <lineage>
        <taxon>unclassified sequences</taxon>
        <taxon>metagenomes</taxon>
        <taxon>ecological metagenomes</taxon>
    </lineage>
</organism>
<proteinExistence type="predicted"/>
<dbReference type="GO" id="GO:0009007">
    <property type="term" value="F:site-specific DNA-methyltransferase (adenine-specific) activity"/>
    <property type="evidence" value="ECO:0007669"/>
    <property type="project" value="UniProtKB-EC"/>
</dbReference>
<accession>A0A645CXC6</accession>
<evidence type="ECO:0000256" key="2">
    <source>
        <dbReference type="ARBA" id="ARBA00022603"/>
    </source>
</evidence>
<sequence>MVETLNEYGKLGVVVPHGVLFRGGSEGKIRQKFIEDNLLEAVVGLPAQLFYGTGIPAAILIFNKAKQTKDVLFIDASNEYQSNSKQNKLREKDIEKIVSTYNNFEFVDKYAYKATFDEIKENDFNLNIPRYVDTFEEEELVDIDEVQKEIDEVNEKLANLETEMRKYIGKINE</sequence>
<dbReference type="PANTHER" id="PTHR42933">
    <property type="entry name" value="SLR6095 PROTEIN"/>
    <property type="match status" value="1"/>
</dbReference>
<evidence type="ECO:0000256" key="1">
    <source>
        <dbReference type="ARBA" id="ARBA00011900"/>
    </source>
</evidence>
<keyword evidence="2 9" id="KW-0489">Methyltransferase</keyword>
<keyword evidence="3 9" id="KW-0808">Transferase</keyword>
<dbReference type="Pfam" id="PF02384">
    <property type="entry name" value="N6_Mtase"/>
    <property type="match status" value="1"/>
</dbReference>
<evidence type="ECO:0000313" key="9">
    <source>
        <dbReference type="EMBL" id="MPM81505.1"/>
    </source>
</evidence>
<dbReference type="EC" id="2.1.1.72" evidence="1"/>
<evidence type="ECO:0000256" key="7">
    <source>
        <dbReference type="SAM" id="Coils"/>
    </source>
</evidence>
<dbReference type="InterPro" id="IPR051537">
    <property type="entry name" value="DNA_Adenine_Mtase"/>
</dbReference>
<evidence type="ECO:0000256" key="4">
    <source>
        <dbReference type="ARBA" id="ARBA00022691"/>
    </source>
</evidence>
<dbReference type="AlphaFoldDB" id="A0A645CXC6"/>
<dbReference type="Gene3D" id="3.40.50.150">
    <property type="entry name" value="Vaccinia Virus protein VP39"/>
    <property type="match status" value="1"/>
</dbReference>
<protein>
    <recommendedName>
        <fullName evidence="1">site-specific DNA-methyltransferase (adenine-specific)</fullName>
        <ecNumber evidence="1">2.1.1.72</ecNumber>
    </recommendedName>
</protein>
<dbReference type="EMBL" id="VSSQ01030833">
    <property type="protein sequence ID" value="MPM81505.1"/>
    <property type="molecule type" value="Genomic_DNA"/>
</dbReference>
<keyword evidence="5" id="KW-0680">Restriction system</keyword>
<evidence type="ECO:0000259" key="8">
    <source>
        <dbReference type="Pfam" id="PF02384"/>
    </source>
</evidence>
<gene>
    <name evidence="9" type="ORF">SDC9_128558</name>
</gene>
<dbReference type="GO" id="GO:0008170">
    <property type="term" value="F:N-methyltransferase activity"/>
    <property type="evidence" value="ECO:0007669"/>
    <property type="project" value="InterPro"/>
</dbReference>
<name>A0A645CXC6_9ZZZZ</name>
<reference evidence="9" key="1">
    <citation type="submission" date="2019-08" db="EMBL/GenBank/DDBJ databases">
        <authorList>
            <person name="Kucharzyk K."/>
            <person name="Murdoch R.W."/>
            <person name="Higgins S."/>
            <person name="Loffler F."/>
        </authorList>
    </citation>
    <scope>NUCLEOTIDE SEQUENCE</scope>
</reference>
<keyword evidence="4" id="KW-0949">S-adenosyl-L-methionine</keyword>
<evidence type="ECO:0000256" key="5">
    <source>
        <dbReference type="ARBA" id="ARBA00022747"/>
    </source>
</evidence>
<dbReference type="PANTHER" id="PTHR42933:SF3">
    <property type="entry name" value="TYPE I RESTRICTION ENZYME MJAVIII METHYLASE SUBUNIT"/>
    <property type="match status" value="1"/>
</dbReference>
<comment type="catalytic activity">
    <reaction evidence="6">
        <text>a 2'-deoxyadenosine in DNA + S-adenosyl-L-methionine = an N(6)-methyl-2'-deoxyadenosine in DNA + S-adenosyl-L-homocysteine + H(+)</text>
        <dbReference type="Rhea" id="RHEA:15197"/>
        <dbReference type="Rhea" id="RHEA-COMP:12418"/>
        <dbReference type="Rhea" id="RHEA-COMP:12419"/>
        <dbReference type="ChEBI" id="CHEBI:15378"/>
        <dbReference type="ChEBI" id="CHEBI:57856"/>
        <dbReference type="ChEBI" id="CHEBI:59789"/>
        <dbReference type="ChEBI" id="CHEBI:90615"/>
        <dbReference type="ChEBI" id="CHEBI:90616"/>
        <dbReference type="EC" id="2.1.1.72"/>
    </reaction>
</comment>
<keyword evidence="7" id="KW-0175">Coiled coil</keyword>
<evidence type="ECO:0000256" key="3">
    <source>
        <dbReference type="ARBA" id="ARBA00022679"/>
    </source>
</evidence>
<dbReference type="InterPro" id="IPR029063">
    <property type="entry name" value="SAM-dependent_MTases_sf"/>
</dbReference>
<evidence type="ECO:0000256" key="6">
    <source>
        <dbReference type="ARBA" id="ARBA00047942"/>
    </source>
</evidence>
<dbReference type="GO" id="GO:0009307">
    <property type="term" value="P:DNA restriction-modification system"/>
    <property type="evidence" value="ECO:0007669"/>
    <property type="project" value="UniProtKB-KW"/>
</dbReference>
<dbReference type="GO" id="GO:0032259">
    <property type="term" value="P:methylation"/>
    <property type="evidence" value="ECO:0007669"/>
    <property type="project" value="UniProtKB-KW"/>
</dbReference>
<comment type="caution">
    <text evidence="9">The sequence shown here is derived from an EMBL/GenBank/DDBJ whole genome shotgun (WGS) entry which is preliminary data.</text>
</comment>
<feature type="domain" description="DNA methylase adenine-specific" evidence="8">
    <location>
        <begin position="1"/>
        <end position="139"/>
    </location>
</feature>
<dbReference type="InterPro" id="IPR003356">
    <property type="entry name" value="DNA_methylase_A-5"/>
</dbReference>
<dbReference type="GO" id="GO:0003677">
    <property type="term" value="F:DNA binding"/>
    <property type="evidence" value="ECO:0007669"/>
    <property type="project" value="InterPro"/>
</dbReference>
<feature type="coiled-coil region" evidence="7">
    <location>
        <begin position="136"/>
        <end position="170"/>
    </location>
</feature>